<keyword evidence="3" id="KW-1185">Reference proteome</keyword>
<evidence type="ECO:0000256" key="1">
    <source>
        <dbReference type="SAM" id="MobiDB-lite"/>
    </source>
</evidence>
<evidence type="ECO:0000313" key="2">
    <source>
        <dbReference type="EMBL" id="MDX3044861.1"/>
    </source>
</evidence>
<comment type="caution">
    <text evidence="2">The sequence shown here is derived from an EMBL/GenBank/DDBJ whole genome shotgun (WGS) entry which is preliminary data.</text>
</comment>
<organism evidence="2 3">
    <name type="scientific">Streptomyces caniscabiei</name>
    <dbReference type="NCBI Taxonomy" id="2746961"/>
    <lineage>
        <taxon>Bacteria</taxon>
        <taxon>Bacillati</taxon>
        <taxon>Actinomycetota</taxon>
        <taxon>Actinomycetes</taxon>
        <taxon>Kitasatosporales</taxon>
        <taxon>Streptomycetaceae</taxon>
        <taxon>Streptomyces</taxon>
    </lineage>
</organism>
<gene>
    <name evidence="2" type="ORF">PV383_48110</name>
</gene>
<feature type="non-terminal residue" evidence="2">
    <location>
        <position position="1"/>
    </location>
</feature>
<proteinExistence type="predicted"/>
<evidence type="ECO:0000313" key="3">
    <source>
        <dbReference type="Proteomes" id="UP001282474"/>
    </source>
</evidence>
<reference evidence="2 3" key="1">
    <citation type="journal article" date="2023" name="Microb. Genom.">
        <title>Mesoterricola silvestris gen. nov., sp. nov., Mesoterricola sediminis sp. nov., Geothrix oryzae sp. nov., Geothrix edaphica sp. nov., Geothrix rubra sp. nov., and Geothrix limicola sp. nov., six novel members of Acidobacteriota isolated from soils.</title>
        <authorList>
            <person name="Weisberg A.J."/>
            <person name="Pearce E."/>
            <person name="Kramer C.G."/>
            <person name="Chang J.H."/>
            <person name="Clarke C.R."/>
        </authorList>
    </citation>
    <scope>NUCLEOTIDE SEQUENCE [LARGE SCALE GENOMIC DNA]</scope>
    <source>
        <strain evidence="2 3">NE20-4-1</strain>
    </source>
</reference>
<sequence>PVRIRPGLPKNTTKETDMTTSPNLRLVTETPEPPATHGAPNELDFAQAHFLLAAQAVIGDYMDARVRGYLKDHPDAVAYRLGELQHVLDTVRQTVERERAAGKWDGSVSVLDTAGEARDATEWFLGHRCDCDYCIRGGTTRPVCPLHDDPDAPAGPCTCDS</sequence>
<feature type="region of interest" description="Disordered" evidence="1">
    <location>
        <begin position="1"/>
        <end position="39"/>
    </location>
</feature>
<dbReference type="EMBL" id="JARAWJ010000142">
    <property type="protein sequence ID" value="MDX3044861.1"/>
    <property type="molecule type" value="Genomic_DNA"/>
</dbReference>
<dbReference type="RefSeq" id="WP_319703610.1">
    <property type="nucleotide sequence ID" value="NZ_JARAWJ010000142.1"/>
</dbReference>
<accession>A0ABU4N5T2</accession>
<dbReference type="Proteomes" id="UP001282474">
    <property type="component" value="Unassembled WGS sequence"/>
</dbReference>
<name>A0ABU4N5T2_9ACTN</name>
<protein>
    <submittedName>
        <fullName evidence="2">Uncharacterized protein</fullName>
    </submittedName>
</protein>